<accession>A0ABU7HFZ4</accession>
<feature type="transmembrane region" description="Helical" evidence="1">
    <location>
        <begin position="33"/>
        <end position="57"/>
    </location>
</feature>
<evidence type="ECO:0000256" key="1">
    <source>
        <dbReference type="SAM" id="Phobius"/>
    </source>
</evidence>
<keyword evidence="1" id="KW-0472">Membrane</keyword>
<dbReference type="EMBL" id="JAZDCT010000034">
    <property type="protein sequence ID" value="MEE1890232.1"/>
    <property type="molecule type" value="Genomic_DNA"/>
</dbReference>
<dbReference type="RefSeq" id="WP_330105132.1">
    <property type="nucleotide sequence ID" value="NZ_JAZDCT010000034.1"/>
</dbReference>
<dbReference type="Proteomes" id="UP001354227">
    <property type="component" value="Unassembled WGS sequence"/>
</dbReference>
<evidence type="ECO:0000313" key="2">
    <source>
        <dbReference type="EMBL" id="MEE1890232.1"/>
    </source>
</evidence>
<gene>
    <name evidence="2" type="ORF">V0R62_21425</name>
</gene>
<keyword evidence="3" id="KW-1185">Reference proteome</keyword>
<keyword evidence="1" id="KW-1133">Transmembrane helix</keyword>
<organism evidence="2 3">
    <name type="scientific">Pseudomonas carassii</name>
    <dbReference type="NCBI Taxonomy" id="3115855"/>
    <lineage>
        <taxon>Bacteria</taxon>
        <taxon>Pseudomonadati</taxon>
        <taxon>Pseudomonadota</taxon>
        <taxon>Gammaproteobacteria</taxon>
        <taxon>Pseudomonadales</taxon>
        <taxon>Pseudomonadaceae</taxon>
        <taxon>Pseudomonas</taxon>
    </lineage>
</organism>
<name>A0ABU7HFZ4_9PSED</name>
<proteinExistence type="predicted"/>
<reference evidence="2" key="1">
    <citation type="submission" date="2024-01" db="EMBL/GenBank/DDBJ databases">
        <title>Unpublished Manusciprt.</title>
        <authorList>
            <person name="Duman M."/>
            <person name="Valdes E.G."/>
            <person name="Ajmi N."/>
            <person name="Altun S."/>
            <person name="Saticioglu I.B."/>
        </authorList>
    </citation>
    <scope>NUCLEOTIDE SEQUENCE</scope>
    <source>
        <strain evidence="2">137P</strain>
    </source>
</reference>
<protein>
    <submittedName>
        <fullName evidence="2">Uncharacterized protein</fullName>
    </submittedName>
</protein>
<sequence>MLPSEGVASWHRVRRQSCSEHLETLTRSNVGGFVIGGAMAPVLAHVLGSLLITFAGFTHAGQVNAR</sequence>
<evidence type="ECO:0000313" key="3">
    <source>
        <dbReference type="Proteomes" id="UP001354227"/>
    </source>
</evidence>
<comment type="caution">
    <text evidence="2">The sequence shown here is derived from an EMBL/GenBank/DDBJ whole genome shotgun (WGS) entry which is preliminary data.</text>
</comment>
<keyword evidence="1" id="KW-0812">Transmembrane</keyword>